<dbReference type="EMBL" id="MHSH01000046">
    <property type="protein sequence ID" value="OHA40681.1"/>
    <property type="molecule type" value="Genomic_DNA"/>
</dbReference>
<sequence length="395" mass="44920">MSTITRTRIAGGERVKNHFEEIAGFYGFKKIPAPVVQKTDAAKARKICGDDFRQPKGDARLTPTEITALFEYYDTHLYTRERAPAMVFYSAKAEDKTRGNHERMALHFMGCEKSVSEAIIIKTACEILRENNNQNLFVDISSIGDRENFSRFIKEFISYYKKKLDGLSSLCRQNLKHDPLALCRCAANKCREIHEKAPDPVSFLSENSRRHLTEVLEFLESDNIPYRLNSSPLSDKCLSTSTVFEIRSIDEIDEEPGKILAAGCRYNGFAKKLGFRKDVPSVGIALLYDKCKSEKKLKSKDPMVYFIQLGFEAKLKSLKILETLRKAKIPVCQSLSRDKLSVQLSAAENQQIPYALILGQKEAMEESVILRNMMNHSQETIKINILPDCLKKLKV</sequence>
<dbReference type="SUPFAM" id="SSF52954">
    <property type="entry name" value="Class II aaRS ABD-related"/>
    <property type="match status" value="1"/>
</dbReference>
<evidence type="ECO:0000256" key="4">
    <source>
        <dbReference type="PIRSR" id="PIRSR001549-1"/>
    </source>
</evidence>
<name>A0A1G2NZA5_9BACT</name>
<evidence type="ECO:0000313" key="7">
    <source>
        <dbReference type="Proteomes" id="UP000176429"/>
    </source>
</evidence>
<dbReference type="Proteomes" id="UP000176429">
    <property type="component" value="Unassembled WGS sequence"/>
</dbReference>
<dbReference type="GO" id="GO:0006427">
    <property type="term" value="P:histidyl-tRNA aminoacylation"/>
    <property type="evidence" value="ECO:0007669"/>
    <property type="project" value="TreeGrafter"/>
</dbReference>
<dbReference type="GO" id="GO:0005737">
    <property type="term" value="C:cytoplasm"/>
    <property type="evidence" value="ECO:0007669"/>
    <property type="project" value="InterPro"/>
</dbReference>
<keyword evidence="2" id="KW-0436">Ligase</keyword>
<proteinExistence type="inferred from homology"/>
<dbReference type="Gene3D" id="3.30.930.10">
    <property type="entry name" value="Bira Bifunctional Protein, Domain 2"/>
    <property type="match status" value="1"/>
</dbReference>
<dbReference type="SUPFAM" id="SSF55681">
    <property type="entry name" value="Class II aaRS and biotin synthetases"/>
    <property type="match status" value="1"/>
</dbReference>
<evidence type="ECO:0000256" key="3">
    <source>
        <dbReference type="ARBA" id="ARBA00030619"/>
    </source>
</evidence>
<dbReference type="PANTHER" id="PTHR43707:SF1">
    <property type="entry name" value="HISTIDINE--TRNA LIGASE, MITOCHONDRIAL-RELATED"/>
    <property type="match status" value="1"/>
</dbReference>
<dbReference type="GO" id="GO:0004821">
    <property type="term" value="F:histidine-tRNA ligase activity"/>
    <property type="evidence" value="ECO:0007669"/>
    <property type="project" value="TreeGrafter"/>
</dbReference>
<evidence type="ECO:0000313" key="6">
    <source>
        <dbReference type="EMBL" id="OHA40681.1"/>
    </source>
</evidence>
<evidence type="ECO:0000259" key="5">
    <source>
        <dbReference type="Pfam" id="PF03129"/>
    </source>
</evidence>
<reference evidence="6 7" key="1">
    <citation type="journal article" date="2016" name="Nat. Commun.">
        <title>Thousands of microbial genomes shed light on interconnected biogeochemical processes in an aquifer system.</title>
        <authorList>
            <person name="Anantharaman K."/>
            <person name="Brown C.T."/>
            <person name="Hug L.A."/>
            <person name="Sharon I."/>
            <person name="Castelle C.J."/>
            <person name="Probst A.J."/>
            <person name="Thomas B.C."/>
            <person name="Singh A."/>
            <person name="Wilkins M.J."/>
            <person name="Karaoz U."/>
            <person name="Brodie E.L."/>
            <person name="Williams K.H."/>
            <person name="Hubbard S.S."/>
            <person name="Banfield J.F."/>
        </authorList>
    </citation>
    <scope>NUCLEOTIDE SEQUENCE [LARGE SCALE GENOMIC DNA]</scope>
</reference>
<dbReference type="InterPro" id="IPR036621">
    <property type="entry name" value="Anticodon-bd_dom_sf"/>
</dbReference>
<dbReference type="AlphaFoldDB" id="A0A1G2NZA5"/>
<dbReference type="InterPro" id="IPR004154">
    <property type="entry name" value="Anticodon-bd"/>
</dbReference>
<dbReference type="PANTHER" id="PTHR43707">
    <property type="entry name" value="HISTIDYL-TRNA SYNTHETASE"/>
    <property type="match status" value="1"/>
</dbReference>
<dbReference type="Pfam" id="PF03129">
    <property type="entry name" value="HGTP_anticodon"/>
    <property type="match status" value="1"/>
</dbReference>
<dbReference type="InterPro" id="IPR004516">
    <property type="entry name" value="HisRS/HisZ"/>
</dbReference>
<keyword evidence="2" id="KW-0030">Aminoacyl-tRNA synthetase</keyword>
<dbReference type="PIRSF" id="PIRSF001549">
    <property type="entry name" value="His-tRNA_synth"/>
    <property type="match status" value="1"/>
</dbReference>
<dbReference type="Gene3D" id="3.40.50.800">
    <property type="entry name" value="Anticodon-binding domain"/>
    <property type="match status" value="1"/>
</dbReference>
<accession>A0A1G2NZA5</accession>
<protein>
    <recommendedName>
        <fullName evidence="3">Histidyl-tRNA synthetase</fullName>
    </recommendedName>
</protein>
<organism evidence="6 7">
    <name type="scientific">Candidatus Taylorbacteria bacterium RIFCSPLOWO2_02_FULL_46_40</name>
    <dbReference type="NCBI Taxonomy" id="1802329"/>
    <lineage>
        <taxon>Bacteria</taxon>
        <taxon>Candidatus Tayloriibacteriota</taxon>
    </lineage>
</organism>
<gene>
    <name evidence="6" type="ORF">A3H68_01965</name>
</gene>
<feature type="domain" description="Anticodon-binding" evidence="5">
    <location>
        <begin position="305"/>
        <end position="392"/>
    </location>
</feature>
<evidence type="ECO:0000256" key="1">
    <source>
        <dbReference type="ARBA" id="ARBA00008226"/>
    </source>
</evidence>
<evidence type="ECO:0000256" key="2">
    <source>
        <dbReference type="ARBA" id="ARBA00023146"/>
    </source>
</evidence>
<comment type="similarity">
    <text evidence="1">Belongs to the class-II aminoacyl-tRNA synthetase family.</text>
</comment>
<feature type="binding site" evidence="4">
    <location>
        <begin position="65"/>
        <end position="67"/>
    </location>
    <ligand>
        <name>L-histidine</name>
        <dbReference type="ChEBI" id="CHEBI:57595"/>
    </ligand>
</feature>
<dbReference type="InterPro" id="IPR045864">
    <property type="entry name" value="aa-tRNA-synth_II/BPL/LPL"/>
</dbReference>
<comment type="caution">
    <text evidence="6">The sequence shown here is derived from an EMBL/GenBank/DDBJ whole genome shotgun (WGS) entry which is preliminary data.</text>
</comment>